<dbReference type="EMBL" id="JBHUMM010000043">
    <property type="protein sequence ID" value="MFD2672990.1"/>
    <property type="molecule type" value="Genomic_DNA"/>
</dbReference>
<proteinExistence type="predicted"/>
<evidence type="ECO:0000256" key="1">
    <source>
        <dbReference type="SAM" id="MobiDB-lite"/>
    </source>
</evidence>
<evidence type="ECO:0000313" key="2">
    <source>
        <dbReference type="EMBL" id="MFD2672990.1"/>
    </source>
</evidence>
<dbReference type="RefSeq" id="WP_379930548.1">
    <property type="nucleotide sequence ID" value="NZ_JBHUMM010000043.1"/>
</dbReference>
<comment type="caution">
    <text evidence="2">The sequence shown here is derived from an EMBL/GenBank/DDBJ whole genome shotgun (WGS) entry which is preliminary data.</text>
</comment>
<organism evidence="2 3">
    <name type="scientific">Marinicrinis sediminis</name>
    <dbReference type="NCBI Taxonomy" id="1652465"/>
    <lineage>
        <taxon>Bacteria</taxon>
        <taxon>Bacillati</taxon>
        <taxon>Bacillota</taxon>
        <taxon>Bacilli</taxon>
        <taxon>Bacillales</taxon>
        <taxon>Paenibacillaceae</taxon>
    </lineage>
</organism>
<evidence type="ECO:0000313" key="3">
    <source>
        <dbReference type="Proteomes" id="UP001597497"/>
    </source>
</evidence>
<feature type="region of interest" description="Disordered" evidence="1">
    <location>
        <begin position="87"/>
        <end position="109"/>
    </location>
</feature>
<protein>
    <submittedName>
        <fullName evidence="2">Spore germination protein GerPC</fullName>
    </submittedName>
</protein>
<keyword evidence="3" id="KW-1185">Reference proteome</keyword>
<dbReference type="Pfam" id="PF10737">
    <property type="entry name" value="GerPC"/>
    <property type="match status" value="1"/>
</dbReference>
<name>A0ABW5REH4_9BACL</name>
<reference evidence="3" key="1">
    <citation type="journal article" date="2019" name="Int. J. Syst. Evol. Microbiol.">
        <title>The Global Catalogue of Microorganisms (GCM) 10K type strain sequencing project: providing services to taxonomists for standard genome sequencing and annotation.</title>
        <authorList>
            <consortium name="The Broad Institute Genomics Platform"/>
            <consortium name="The Broad Institute Genome Sequencing Center for Infectious Disease"/>
            <person name="Wu L."/>
            <person name="Ma J."/>
        </authorList>
    </citation>
    <scope>NUCLEOTIDE SEQUENCE [LARGE SCALE GENOMIC DNA]</scope>
    <source>
        <strain evidence="3">KCTC 33676</strain>
    </source>
</reference>
<dbReference type="Proteomes" id="UP001597497">
    <property type="component" value="Unassembled WGS sequence"/>
</dbReference>
<gene>
    <name evidence="2" type="primary">gerPC</name>
    <name evidence="2" type="ORF">ACFSUC_15580</name>
</gene>
<dbReference type="InterPro" id="IPR019673">
    <property type="entry name" value="Spore_germination_GerPC"/>
</dbReference>
<accession>A0ABW5REH4</accession>
<sequence>MKEEFHVYALLEQTLRYMMWQAEKLHQLQHSVTTLEERLKQTQDPPNQTSIERIEYHFDQLKIETLEGTLNIGLTPSGGSRIEDFMVQNQQPPKPGPPQSESEQNAQEFEELQESEPVYLEVKEDIQRFLDGDVYQRIVEFEDLYENPLTHEQRMVIIEDVRKQIPQRIRHYLQHPDVTSQSLQPRIRADIINGIEQFMKKQKPLTQKNDPQS</sequence>